<name>A0A9P5CLS2_CRYP1</name>
<feature type="compositionally biased region" description="Polar residues" evidence="2">
    <location>
        <begin position="188"/>
        <end position="202"/>
    </location>
</feature>
<feature type="region of interest" description="Disordered" evidence="2">
    <location>
        <begin position="1"/>
        <end position="92"/>
    </location>
</feature>
<feature type="region of interest" description="Disordered" evidence="2">
    <location>
        <begin position="580"/>
        <end position="600"/>
    </location>
</feature>
<gene>
    <name evidence="3" type="ORF">M406DRAFT_293038</name>
</gene>
<protein>
    <submittedName>
        <fullName evidence="3">Uncharacterized protein</fullName>
    </submittedName>
</protein>
<sequence length="639" mass="70301">MLEQEDLPLALRRPRRSGVGSRSSSSNRALHLDRPTEPQTPHRLPQTPSRESKKRVRFSDSGSTGEAVPKSDSVSSSSSSSSSSPASTGLTPFIGQVTFLPMRQVLDGRVKRRIRRNGLSEEMNVISAEKRRKVLQDKAEMDSLRAALATKDAEIRRLSGVTVVEEGESIDDLKRQVEHLRRALKSPAPSNSDLSDSTQVDWSSAMTGGGHYSSSGGDDADHFFDESSIAQLACSTPTRRRADIRNSIPTPPSTSPIMRLIMPPMRQLFTPPSSHKSVQVQMPDEAGREAAQEELASLQLEVKKLTSILETYEAMTCRLADKLAPFSPEDGSAAEAILGSRSPTIKVEARLNQLLRAFRDRTAALAKVDTSLDSLGIRGSDAPQAIASLAAAFRSARLELEYLEPGESTLPLSASGAAVLDLLLARLRELARERLEHADTIDEFQAVEVSLRRQLGARVGAMDDMRQEISTLKGKVKLRNVRIQELEAGMDRLRGSVKSYTRDIADLETLAQRLEGDLDAANKSLQEAEELREAHEEEHGEALAEKDSTISVLERKLGLVLEQTAGLREELANLQRQHDELQARHEGERGSVDQRKGSGLEGMDTEVFTLRTEVDKANKALQKAQATVHQLRIENKEIK</sequence>
<dbReference type="RefSeq" id="XP_040774344.1">
    <property type="nucleotide sequence ID" value="XM_040919065.1"/>
</dbReference>
<accession>A0A9P5CLS2</accession>
<comment type="caution">
    <text evidence="3">The sequence shown here is derived from an EMBL/GenBank/DDBJ whole genome shotgun (WGS) entry which is preliminary data.</text>
</comment>
<feature type="region of interest" description="Disordered" evidence="2">
    <location>
        <begin position="183"/>
        <end position="202"/>
    </location>
</feature>
<evidence type="ECO:0000256" key="2">
    <source>
        <dbReference type="SAM" id="MobiDB-lite"/>
    </source>
</evidence>
<feature type="coiled-coil region" evidence="1">
    <location>
        <begin position="288"/>
        <end position="315"/>
    </location>
</feature>
<dbReference type="PANTHER" id="PTHR23159:SF31">
    <property type="entry name" value="CENTROSOME-ASSOCIATED PROTEIN CEP250 ISOFORM X1"/>
    <property type="match status" value="1"/>
</dbReference>
<keyword evidence="4" id="KW-1185">Reference proteome</keyword>
<dbReference type="OrthoDB" id="3532430at2759"/>
<proteinExistence type="predicted"/>
<dbReference type="PANTHER" id="PTHR23159">
    <property type="entry name" value="CENTROSOMAL PROTEIN 2"/>
    <property type="match status" value="1"/>
</dbReference>
<reference evidence="3" key="1">
    <citation type="journal article" date="2020" name="Phytopathology">
        <title>Genome sequence of the chestnut blight fungus Cryphonectria parasitica EP155: A fundamental resource for an archetypical invasive plant pathogen.</title>
        <authorList>
            <person name="Crouch J.A."/>
            <person name="Dawe A."/>
            <person name="Aerts A."/>
            <person name="Barry K."/>
            <person name="Churchill A.C.L."/>
            <person name="Grimwood J."/>
            <person name="Hillman B."/>
            <person name="Milgroom M.G."/>
            <person name="Pangilinan J."/>
            <person name="Smith M."/>
            <person name="Salamov A."/>
            <person name="Schmutz J."/>
            <person name="Yadav J."/>
            <person name="Grigoriev I.V."/>
            <person name="Nuss D."/>
        </authorList>
    </citation>
    <scope>NUCLEOTIDE SEQUENCE</scope>
    <source>
        <strain evidence="3">EP155</strain>
    </source>
</reference>
<evidence type="ECO:0000313" key="4">
    <source>
        <dbReference type="Proteomes" id="UP000803844"/>
    </source>
</evidence>
<dbReference type="SUPFAM" id="SSF57997">
    <property type="entry name" value="Tropomyosin"/>
    <property type="match status" value="1"/>
</dbReference>
<dbReference type="Proteomes" id="UP000803844">
    <property type="component" value="Unassembled WGS sequence"/>
</dbReference>
<dbReference type="Gene3D" id="1.10.287.1490">
    <property type="match status" value="1"/>
</dbReference>
<feature type="region of interest" description="Disordered" evidence="2">
    <location>
        <begin position="235"/>
        <end position="258"/>
    </location>
</feature>
<dbReference type="AlphaFoldDB" id="A0A9P5CLS2"/>
<dbReference type="GeneID" id="63836194"/>
<feature type="compositionally biased region" description="Low complexity" evidence="2">
    <location>
        <begin position="71"/>
        <end position="87"/>
    </location>
</feature>
<dbReference type="EMBL" id="MU032349">
    <property type="protein sequence ID" value="KAF3763383.1"/>
    <property type="molecule type" value="Genomic_DNA"/>
</dbReference>
<evidence type="ECO:0000256" key="1">
    <source>
        <dbReference type="SAM" id="Coils"/>
    </source>
</evidence>
<evidence type="ECO:0000313" key="3">
    <source>
        <dbReference type="EMBL" id="KAF3763383.1"/>
    </source>
</evidence>
<feature type="compositionally biased region" description="Low complexity" evidence="2">
    <location>
        <begin position="17"/>
        <end position="28"/>
    </location>
</feature>
<organism evidence="3 4">
    <name type="scientific">Cryphonectria parasitica (strain ATCC 38755 / EP155)</name>
    <dbReference type="NCBI Taxonomy" id="660469"/>
    <lineage>
        <taxon>Eukaryota</taxon>
        <taxon>Fungi</taxon>
        <taxon>Dikarya</taxon>
        <taxon>Ascomycota</taxon>
        <taxon>Pezizomycotina</taxon>
        <taxon>Sordariomycetes</taxon>
        <taxon>Sordariomycetidae</taxon>
        <taxon>Diaporthales</taxon>
        <taxon>Cryphonectriaceae</taxon>
        <taxon>Cryphonectria-Endothia species complex</taxon>
        <taxon>Cryphonectria</taxon>
    </lineage>
</organism>
<keyword evidence="1" id="KW-0175">Coiled coil</keyword>
<feature type="compositionally biased region" description="Basic and acidic residues" evidence="2">
    <location>
        <begin position="580"/>
        <end position="598"/>
    </location>
</feature>